<gene>
    <name evidence="9" type="primary">trxC</name>
    <name evidence="9" type="ORF">GCM10025770_23220</name>
</gene>
<keyword evidence="10" id="KW-1185">Reference proteome</keyword>
<keyword evidence="4" id="KW-0249">Electron transport</keyword>
<dbReference type="PANTHER" id="PTHR45663:SF11">
    <property type="entry name" value="GEO12009P1"/>
    <property type="match status" value="1"/>
</dbReference>
<evidence type="ECO:0000256" key="2">
    <source>
        <dbReference type="ARBA" id="ARBA00022448"/>
    </source>
</evidence>
<dbReference type="InterPro" id="IPR049299">
    <property type="entry name" value="Thio2_N"/>
</dbReference>
<dbReference type="Pfam" id="PF00085">
    <property type="entry name" value="Thioredoxin"/>
    <property type="match status" value="1"/>
</dbReference>
<dbReference type="CDD" id="cd02947">
    <property type="entry name" value="TRX_family"/>
    <property type="match status" value="1"/>
</dbReference>
<evidence type="ECO:0000313" key="10">
    <source>
        <dbReference type="Proteomes" id="UP001500547"/>
    </source>
</evidence>
<organism evidence="9 10">
    <name type="scientific">Viridibacterium curvum</name>
    <dbReference type="NCBI Taxonomy" id="1101404"/>
    <lineage>
        <taxon>Bacteria</taxon>
        <taxon>Pseudomonadati</taxon>
        <taxon>Pseudomonadota</taxon>
        <taxon>Betaproteobacteria</taxon>
        <taxon>Rhodocyclales</taxon>
        <taxon>Rhodocyclaceae</taxon>
        <taxon>Viridibacterium</taxon>
    </lineage>
</organism>
<keyword evidence="6" id="KW-0676">Redox-active center</keyword>
<feature type="domain" description="Thioredoxin" evidence="8">
    <location>
        <begin position="30"/>
        <end position="139"/>
    </location>
</feature>
<dbReference type="Gene3D" id="2.30.30.380">
    <property type="entry name" value="Zn-finger domain of Sec23/24"/>
    <property type="match status" value="1"/>
</dbReference>
<name>A0ABP9QRE0_9RHOO</name>
<dbReference type="PROSITE" id="PS51352">
    <property type="entry name" value="THIOREDOXIN_2"/>
    <property type="match status" value="1"/>
</dbReference>
<protein>
    <recommendedName>
        <fullName evidence="7">Thioredoxin</fullName>
    </recommendedName>
</protein>
<dbReference type="EMBL" id="BAABLD010000008">
    <property type="protein sequence ID" value="GAA5166306.1"/>
    <property type="molecule type" value="Genomic_DNA"/>
</dbReference>
<keyword evidence="3" id="KW-0479">Metal-binding</keyword>
<dbReference type="InterPro" id="IPR017937">
    <property type="entry name" value="Thioredoxin_CS"/>
</dbReference>
<dbReference type="InterPro" id="IPR036249">
    <property type="entry name" value="Thioredoxin-like_sf"/>
</dbReference>
<dbReference type="PROSITE" id="PS00194">
    <property type="entry name" value="THIOREDOXIN_1"/>
    <property type="match status" value="1"/>
</dbReference>
<dbReference type="Pfam" id="PF21352">
    <property type="entry name" value="Zn_ribbon_Thio2"/>
    <property type="match status" value="1"/>
</dbReference>
<reference evidence="10" key="1">
    <citation type="journal article" date="2019" name="Int. J. Syst. Evol. Microbiol.">
        <title>The Global Catalogue of Microorganisms (GCM) 10K type strain sequencing project: providing services to taxonomists for standard genome sequencing and annotation.</title>
        <authorList>
            <consortium name="The Broad Institute Genomics Platform"/>
            <consortium name="The Broad Institute Genome Sequencing Center for Infectious Disease"/>
            <person name="Wu L."/>
            <person name="Ma J."/>
        </authorList>
    </citation>
    <scope>NUCLEOTIDE SEQUENCE [LARGE SCALE GENOMIC DNA]</scope>
    <source>
        <strain evidence="10">JCM 18715</strain>
    </source>
</reference>
<evidence type="ECO:0000313" key="9">
    <source>
        <dbReference type="EMBL" id="GAA5166306.1"/>
    </source>
</evidence>
<evidence type="ECO:0000256" key="4">
    <source>
        <dbReference type="ARBA" id="ARBA00022982"/>
    </source>
</evidence>
<evidence type="ECO:0000259" key="8">
    <source>
        <dbReference type="PROSITE" id="PS51352"/>
    </source>
</evidence>
<evidence type="ECO:0000256" key="7">
    <source>
        <dbReference type="NCBIfam" id="TIGR01068"/>
    </source>
</evidence>
<dbReference type="PANTHER" id="PTHR45663">
    <property type="entry name" value="GEO12009P1"/>
    <property type="match status" value="1"/>
</dbReference>
<dbReference type="Gene3D" id="3.40.30.10">
    <property type="entry name" value="Glutaredoxin"/>
    <property type="match status" value="1"/>
</dbReference>
<comment type="caution">
    <text evidence="9">The sequence shown here is derived from an EMBL/GenBank/DDBJ whole genome shotgun (WGS) entry which is preliminary data.</text>
</comment>
<dbReference type="InterPro" id="IPR005746">
    <property type="entry name" value="Thioredoxin"/>
</dbReference>
<dbReference type="NCBIfam" id="TIGR01068">
    <property type="entry name" value="thioredoxin"/>
    <property type="match status" value="1"/>
</dbReference>
<evidence type="ECO:0000256" key="1">
    <source>
        <dbReference type="ARBA" id="ARBA00008987"/>
    </source>
</evidence>
<proteinExistence type="inferred from homology"/>
<keyword evidence="2" id="KW-0813">Transport</keyword>
<evidence type="ECO:0000256" key="6">
    <source>
        <dbReference type="ARBA" id="ARBA00023284"/>
    </source>
</evidence>
<dbReference type="SUPFAM" id="SSF52833">
    <property type="entry name" value="Thioredoxin-like"/>
    <property type="match status" value="1"/>
</dbReference>
<sequence>MPIVACYHCQTLNRVPAERASQDPVCAKCKQLLLPDHPVALTDANFERVITKTELPVLVDFWATWCGPCQGMAPHFAKVAEQLKGQALLAKLDTDANPHSAARFGIRSIPTLILFRDGQEVKRQAGAMQAGQILNWLTA</sequence>
<keyword evidence="5" id="KW-1015">Disulfide bond</keyword>
<dbReference type="InterPro" id="IPR013766">
    <property type="entry name" value="Thioredoxin_domain"/>
</dbReference>
<dbReference type="NCBIfam" id="NF008229">
    <property type="entry name" value="PRK10996.1"/>
    <property type="match status" value="1"/>
</dbReference>
<evidence type="ECO:0000256" key="5">
    <source>
        <dbReference type="ARBA" id="ARBA00023157"/>
    </source>
</evidence>
<comment type="similarity">
    <text evidence="1">Belongs to the thioredoxin family.</text>
</comment>
<accession>A0ABP9QRE0</accession>
<dbReference type="Proteomes" id="UP001500547">
    <property type="component" value="Unassembled WGS sequence"/>
</dbReference>
<evidence type="ECO:0000256" key="3">
    <source>
        <dbReference type="ARBA" id="ARBA00022723"/>
    </source>
</evidence>
<dbReference type="PRINTS" id="PR00421">
    <property type="entry name" value="THIOREDOXIN"/>
</dbReference>